<keyword evidence="5" id="KW-1185">Reference proteome</keyword>
<dbReference type="InParanoid" id="A0A194X589"/>
<evidence type="ECO:0000313" key="5">
    <source>
        <dbReference type="Proteomes" id="UP000070700"/>
    </source>
</evidence>
<dbReference type="PANTHER" id="PTHR10039">
    <property type="entry name" value="AMELOGENIN"/>
    <property type="match status" value="1"/>
</dbReference>
<dbReference type="Proteomes" id="UP000070700">
    <property type="component" value="Unassembled WGS sequence"/>
</dbReference>
<evidence type="ECO:0000256" key="1">
    <source>
        <dbReference type="ARBA" id="ARBA00022737"/>
    </source>
</evidence>
<keyword evidence="1" id="KW-0677">Repeat</keyword>
<reference evidence="4 5" key="1">
    <citation type="submission" date="2015-10" db="EMBL/GenBank/DDBJ databases">
        <title>Full genome of DAOMC 229536 Phialocephala scopiformis, a fungal endophyte of spruce producing the potent anti-insectan compound rugulosin.</title>
        <authorList>
            <consortium name="DOE Joint Genome Institute"/>
            <person name="Walker A.K."/>
            <person name="Frasz S.L."/>
            <person name="Seifert K.A."/>
            <person name="Miller J.D."/>
            <person name="Mondo S.J."/>
            <person name="Labutti K."/>
            <person name="Lipzen A."/>
            <person name="Dockter R."/>
            <person name="Kennedy M."/>
            <person name="Grigoriev I.V."/>
            <person name="Spatafora J.W."/>
        </authorList>
    </citation>
    <scope>NUCLEOTIDE SEQUENCE [LARGE SCALE GENOMIC DNA]</scope>
    <source>
        <strain evidence="4 5">CBS 120377</strain>
    </source>
</reference>
<name>A0A194X589_MOLSC</name>
<feature type="compositionally biased region" description="Acidic residues" evidence="2">
    <location>
        <begin position="584"/>
        <end position="600"/>
    </location>
</feature>
<evidence type="ECO:0000313" key="4">
    <source>
        <dbReference type="EMBL" id="KUJ15345.1"/>
    </source>
</evidence>
<dbReference type="PANTHER" id="PTHR10039:SF16">
    <property type="entry name" value="GPI INOSITOL-DEACYLASE"/>
    <property type="match status" value="1"/>
</dbReference>
<accession>A0A194X589</accession>
<dbReference type="KEGG" id="psco:LY89DRAFT_110014"/>
<feature type="compositionally biased region" description="Polar residues" evidence="2">
    <location>
        <begin position="628"/>
        <end position="639"/>
    </location>
</feature>
<evidence type="ECO:0000256" key="2">
    <source>
        <dbReference type="SAM" id="MobiDB-lite"/>
    </source>
</evidence>
<dbReference type="InterPro" id="IPR056884">
    <property type="entry name" value="NPHP3-like_N"/>
</dbReference>
<dbReference type="GeneID" id="28814792"/>
<organism evidence="4 5">
    <name type="scientific">Mollisia scopiformis</name>
    <name type="common">Conifer needle endophyte fungus</name>
    <name type="synonym">Phialocephala scopiformis</name>
    <dbReference type="NCBI Taxonomy" id="149040"/>
    <lineage>
        <taxon>Eukaryota</taxon>
        <taxon>Fungi</taxon>
        <taxon>Dikarya</taxon>
        <taxon>Ascomycota</taxon>
        <taxon>Pezizomycotina</taxon>
        <taxon>Leotiomycetes</taxon>
        <taxon>Helotiales</taxon>
        <taxon>Mollisiaceae</taxon>
        <taxon>Mollisia</taxon>
    </lineage>
</organism>
<protein>
    <recommendedName>
        <fullName evidence="3">Nephrocystin 3-like N-terminal domain-containing protein</fullName>
    </recommendedName>
</protein>
<feature type="region of interest" description="Disordered" evidence="2">
    <location>
        <begin position="583"/>
        <end position="639"/>
    </location>
</feature>
<sequence>MLQSILYQLLMQDHSLYTSFLQSFRKLRGLSPDSIIWPYQELQQILLSLAETPKGTLEIPTPKRPIFLLLDGLDESEKQLTNGLERRDVFALFSRLCAMDGDVVFKVIVLSRAELDIRGTLKTPYSIDMKEVNGPDIRTIVRSGICKLWKCIVNAEDDLHERSTSALVHNRFDEPEEQVNQNPKEVVRASVGEHEMTSSKDRIDMVSDVPELHFVRDYLVENADGVILWVVMIIRGLIKVAQSGSCTVRELRAQLSSIPTNVSDVYGDILGKIREGDYRDEQQARYIFSWVLFASRPLRVSEVRDVIAMFHWDDSFANDSGNFLRENRVGYLTHSWGPVQTHLWNICDGLIEVVPAGRTTVTMLWQHRTVEAEDLVQLIHQTAKDYLLGRPEASFLNLDETKALEIISKTSIDYLALALPSRDPRGQNSMWNWRMRSWKQSQHLTFVMHLEEHPFLGYTLEEARKCIEELAYLQEIRNDDTTNSHLNIDNEMNCKSCDSRLPNLHSISLTSIRPEHTKLIHYLSSAICKQGTLVNECISEWARKNDILIEIYQLIVSSMSLTKLLPPTILKLALNFGRWKDQDDWSDTDEDEENWSDTGEDERQMEVTAHRSNRSCGTPYSESHETSSLRTLNDLTNGEKSTRTAVREMVVRLPSQPSVSLEEVDDQSNLTLPHILVTFAHSFQQANSLGYLGAKRILLVFGAGPSHLQTPDTRQTRDNICRPATADNICRPATTDNQPIVLFPMNG</sequence>
<dbReference type="RefSeq" id="XP_018069700.1">
    <property type="nucleotide sequence ID" value="XM_018205066.1"/>
</dbReference>
<gene>
    <name evidence="4" type="ORF">LY89DRAFT_110014</name>
</gene>
<dbReference type="EMBL" id="KQ947418">
    <property type="protein sequence ID" value="KUJ15345.1"/>
    <property type="molecule type" value="Genomic_DNA"/>
</dbReference>
<proteinExistence type="predicted"/>
<feature type="domain" description="Nephrocystin 3-like N-terminal" evidence="3">
    <location>
        <begin position="1"/>
        <end position="112"/>
    </location>
</feature>
<dbReference type="Pfam" id="PF24883">
    <property type="entry name" value="NPHP3_N"/>
    <property type="match status" value="1"/>
</dbReference>
<dbReference type="OrthoDB" id="3564998at2759"/>
<dbReference type="AlphaFoldDB" id="A0A194X589"/>
<evidence type="ECO:0000259" key="3">
    <source>
        <dbReference type="Pfam" id="PF24883"/>
    </source>
</evidence>